<reference evidence="1" key="1">
    <citation type="submission" date="2023-09" db="EMBL/GenBank/DDBJ databases">
        <title>Undibacterium sp. 20NA77.5 isolated from freshwater.</title>
        <authorList>
            <person name="Le V."/>
            <person name="Ko S.-R."/>
            <person name="Ahn C.-Y."/>
            <person name="Oh H.-M."/>
        </authorList>
    </citation>
    <scope>NUCLEOTIDE SEQUENCE</scope>
    <source>
        <strain evidence="1">20NA77.5</strain>
    </source>
</reference>
<dbReference type="EMBL" id="CP133720">
    <property type="protein sequence ID" value="WMW78992.1"/>
    <property type="molecule type" value="Genomic_DNA"/>
</dbReference>
<name>A0ABY9RCN6_9BURK</name>
<accession>A0ABY9RCN6</accession>
<sequence length="237" mass="26787">MKKQTAKVTLRKVACEVARPNFSSHLVHLSNGEPVTDSLVIAREFQRRHDNVIQSIKNLIGDGTINRLDFKVVKYCDAKGEDRKKIELTERGALTAMPFIGGRKSRQGQKILVASFLALREKNAANDQWIEPRRSAAVAYVLMSEKLYEARQCKGKATVAYHYCNEAKMINGILFGIYGAVDRQTLSSEQLTWLVRLEMENAILIKMGKDYSERKALLTLYAAALTSCYRKKLRGQS</sequence>
<proteinExistence type="predicted"/>
<dbReference type="Proteomes" id="UP001181355">
    <property type="component" value="Chromosome"/>
</dbReference>
<dbReference type="InterPro" id="IPR014054">
    <property type="entry name" value="Phage_regulatory_Rha"/>
</dbReference>
<protein>
    <submittedName>
        <fullName evidence="1">Rha family transcriptional regulator</fullName>
    </submittedName>
</protein>
<keyword evidence="2" id="KW-1185">Reference proteome</keyword>
<gene>
    <name evidence="1" type="ORF">RF679_09990</name>
</gene>
<dbReference type="NCBIfam" id="TIGR02681">
    <property type="entry name" value="phage_pRha"/>
    <property type="match status" value="1"/>
</dbReference>
<dbReference type="RefSeq" id="WP_309480493.1">
    <property type="nucleotide sequence ID" value="NZ_CP133720.1"/>
</dbReference>
<evidence type="ECO:0000313" key="2">
    <source>
        <dbReference type="Proteomes" id="UP001181355"/>
    </source>
</evidence>
<evidence type="ECO:0000313" key="1">
    <source>
        <dbReference type="EMBL" id="WMW78992.1"/>
    </source>
</evidence>
<dbReference type="Pfam" id="PF09669">
    <property type="entry name" value="Phage_pRha"/>
    <property type="match status" value="1"/>
</dbReference>
<organism evidence="1 2">
    <name type="scientific">Undibacterium cyanobacteriorum</name>
    <dbReference type="NCBI Taxonomy" id="3073561"/>
    <lineage>
        <taxon>Bacteria</taxon>
        <taxon>Pseudomonadati</taxon>
        <taxon>Pseudomonadota</taxon>
        <taxon>Betaproteobacteria</taxon>
        <taxon>Burkholderiales</taxon>
        <taxon>Oxalobacteraceae</taxon>
        <taxon>Undibacterium</taxon>
    </lineage>
</organism>